<keyword evidence="2 4" id="KW-0378">Hydrolase</keyword>
<evidence type="ECO:0000256" key="1">
    <source>
        <dbReference type="ARBA" id="ARBA00008834"/>
    </source>
</evidence>
<dbReference type="PANTHER" id="PTHR31339:SF9">
    <property type="entry name" value="PLASMIN AND FIBRONECTIN-BINDING PROTEIN A"/>
    <property type="match status" value="1"/>
</dbReference>
<dbReference type="eggNOG" id="COG5434">
    <property type="taxonomic scope" value="Bacteria"/>
</dbReference>
<dbReference type="Pfam" id="PF00295">
    <property type="entry name" value="Glyco_hydro_28"/>
    <property type="match status" value="1"/>
</dbReference>
<reference evidence="5" key="1">
    <citation type="submission" date="2006-10" db="EMBL/GenBank/DDBJ databases">
        <title>Complete sequence of Solibacter usitatus Ellin6076.</title>
        <authorList>
            <consortium name="US DOE Joint Genome Institute"/>
            <person name="Copeland A."/>
            <person name="Lucas S."/>
            <person name="Lapidus A."/>
            <person name="Barry K."/>
            <person name="Detter J.C."/>
            <person name="Glavina del Rio T."/>
            <person name="Hammon N."/>
            <person name="Israni S."/>
            <person name="Dalin E."/>
            <person name="Tice H."/>
            <person name="Pitluck S."/>
            <person name="Thompson L.S."/>
            <person name="Brettin T."/>
            <person name="Bruce D."/>
            <person name="Han C."/>
            <person name="Tapia R."/>
            <person name="Gilna P."/>
            <person name="Schmutz J."/>
            <person name="Larimer F."/>
            <person name="Land M."/>
            <person name="Hauser L."/>
            <person name="Kyrpides N."/>
            <person name="Mikhailova N."/>
            <person name="Janssen P.H."/>
            <person name="Kuske C.R."/>
            <person name="Richardson P."/>
        </authorList>
    </citation>
    <scope>NUCLEOTIDE SEQUENCE</scope>
    <source>
        <strain evidence="5">Ellin6076</strain>
    </source>
</reference>
<keyword evidence="3 4" id="KW-0326">Glycosidase</keyword>
<evidence type="ECO:0000256" key="4">
    <source>
        <dbReference type="RuleBase" id="RU361169"/>
    </source>
</evidence>
<protein>
    <submittedName>
        <fullName evidence="5">Glycoside hydrolase, family 28</fullName>
    </submittedName>
</protein>
<name>Q01NV2_SOLUE</name>
<comment type="similarity">
    <text evidence="1 4">Belongs to the glycosyl hydrolase 28 family.</text>
</comment>
<evidence type="ECO:0000256" key="2">
    <source>
        <dbReference type="ARBA" id="ARBA00022801"/>
    </source>
</evidence>
<dbReference type="STRING" id="234267.Acid_7770"/>
<dbReference type="Gene3D" id="2.160.20.10">
    <property type="entry name" value="Single-stranded right-handed beta-helix, Pectin lyase-like"/>
    <property type="match status" value="1"/>
</dbReference>
<dbReference type="EMBL" id="CP000473">
    <property type="protein sequence ID" value="ABJ88668.1"/>
    <property type="molecule type" value="Genomic_DNA"/>
</dbReference>
<sequence length="425" mass="44782">MTEPVIPQSCAVLTAVLSAVDGNKTIAEADEMKPDTARIQKALDGCAKGQAVVLKAGGGHNAFLTGPLDLRAGVTLAVDAKTTLFGSRDPKVYELRPGSCGIVDASGRGCRAMINGAGVAGAGVMGDGTIDGRGWAKMQGKSASWWEIAEEARKGGNQNCPRILVLSRCDDFTLYRVILKNSANFHVAYSGGNGFTAWGVIIDTPKNARNTDGIDPGSSSNVTIAHCFIKTGDDNVAIKAGGHVSHMTIAHNHFYTGHGMSIGSETNGGADAIRVTDLSIDGADNGIRIKSNSGKGGKVTDVVYEDVCIRDTKNPIYMDSDYAHFGRAGDKLPWFTGIVLKDVRVEGGGKLTLQGYDAERRLGMTFDNVQFDSPKELKVRAEHAELKFGPPPAGMKFGGDDVTVMATGGGRTLECGAKFVPMPSR</sequence>
<dbReference type="PANTHER" id="PTHR31339">
    <property type="entry name" value="PECTIN LYASE-RELATED"/>
    <property type="match status" value="1"/>
</dbReference>
<dbReference type="InParanoid" id="Q01NV2"/>
<evidence type="ECO:0000256" key="3">
    <source>
        <dbReference type="ARBA" id="ARBA00023295"/>
    </source>
</evidence>
<dbReference type="SUPFAM" id="SSF51126">
    <property type="entry name" value="Pectin lyase-like"/>
    <property type="match status" value="1"/>
</dbReference>
<dbReference type="GO" id="GO:0004650">
    <property type="term" value="F:polygalacturonase activity"/>
    <property type="evidence" value="ECO:0007669"/>
    <property type="project" value="InterPro"/>
</dbReference>
<dbReference type="InterPro" id="IPR000743">
    <property type="entry name" value="Glyco_hydro_28"/>
</dbReference>
<proteinExistence type="inferred from homology"/>
<dbReference type="AlphaFoldDB" id="Q01NV2"/>
<dbReference type="CAZy" id="GH28">
    <property type="family name" value="Glycoside Hydrolase Family 28"/>
</dbReference>
<dbReference type="PROSITE" id="PS00502">
    <property type="entry name" value="POLYGALACTURONASE"/>
    <property type="match status" value="1"/>
</dbReference>
<dbReference type="HOGENOM" id="CLU_016031_0_0_0"/>
<gene>
    <name evidence="5" type="ordered locus">Acid_7770</name>
</gene>
<dbReference type="InterPro" id="IPR051801">
    <property type="entry name" value="GH28_Enzymes"/>
</dbReference>
<dbReference type="InterPro" id="IPR012334">
    <property type="entry name" value="Pectin_lyas_fold"/>
</dbReference>
<evidence type="ECO:0000313" key="5">
    <source>
        <dbReference type="EMBL" id="ABJ88668.1"/>
    </source>
</evidence>
<dbReference type="GO" id="GO:0005975">
    <property type="term" value="P:carbohydrate metabolic process"/>
    <property type="evidence" value="ECO:0007669"/>
    <property type="project" value="InterPro"/>
</dbReference>
<dbReference type="KEGG" id="sus:Acid_7770"/>
<dbReference type="InterPro" id="IPR011050">
    <property type="entry name" value="Pectin_lyase_fold/virulence"/>
</dbReference>
<organism evidence="5">
    <name type="scientific">Solibacter usitatus (strain Ellin6076)</name>
    <dbReference type="NCBI Taxonomy" id="234267"/>
    <lineage>
        <taxon>Bacteria</taxon>
        <taxon>Pseudomonadati</taxon>
        <taxon>Acidobacteriota</taxon>
        <taxon>Terriglobia</taxon>
        <taxon>Bryobacterales</taxon>
        <taxon>Solibacteraceae</taxon>
        <taxon>Candidatus Solibacter</taxon>
    </lineage>
</organism>
<accession>Q01NV2</accession>